<dbReference type="AlphaFoldDB" id="A0A482Y2G0"/>
<proteinExistence type="predicted"/>
<gene>
    <name evidence="1" type="ORF">BDK88_3952</name>
</gene>
<sequence>MPSPRSLFQTAVDANVPRQTRETAINGLAMAGATTQLRVIVVTSGLAGPYRRQALSALDLCGATDDLERLAADSSLHRSLRKQAEALV</sequence>
<accession>A0A482Y2G0</accession>
<evidence type="ECO:0000313" key="2">
    <source>
        <dbReference type="Proteomes" id="UP000291097"/>
    </source>
</evidence>
<evidence type="ECO:0000313" key="1">
    <source>
        <dbReference type="EMBL" id="RZV06400.1"/>
    </source>
</evidence>
<reference evidence="1 2" key="1">
    <citation type="submission" date="2019-02" db="EMBL/GenBank/DDBJ databases">
        <title>Genomic Encyclopedia of Archaeal and Bacterial Type Strains, Phase II (KMG-II): from individual species to whole genera.</title>
        <authorList>
            <person name="Goeker M."/>
        </authorList>
    </citation>
    <scope>NUCLEOTIDE SEQUENCE [LARGE SCALE GENOMIC DNA]</scope>
    <source>
        <strain evidence="1 2">DSM 18328</strain>
    </source>
</reference>
<name>A0A482Y2G0_9EURY</name>
<dbReference type="EMBL" id="SHMP01000008">
    <property type="protein sequence ID" value="RZV06400.1"/>
    <property type="molecule type" value="Genomic_DNA"/>
</dbReference>
<dbReference type="RefSeq" id="WP_130501705.1">
    <property type="nucleotide sequence ID" value="NZ_SHMP01000008.1"/>
</dbReference>
<protein>
    <submittedName>
        <fullName evidence="1">Uncharacterized protein</fullName>
    </submittedName>
</protein>
<dbReference type="Proteomes" id="UP000291097">
    <property type="component" value="Unassembled WGS sequence"/>
</dbReference>
<dbReference type="OrthoDB" id="183538at2157"/>
<organism evidence="1 2">
    <name type="scientific">Natrinema hispanicum</name>
    <dbReference type="NCBI Taxonomy" id="392421"/>
    <lineage>
        <taxon>Archaea</taxon>
        <taxon>Methanobacteriati</taxon>
        <taxon>Methanobacteriota</taxon>
        <taxon>Stenosarchaea group</taxon>
        <taxon>Halobacteria</taxon>
        <taxon>Halobacteriales</taxon>
        <taxon>Natrialbaceae</taxon>
        <taxon>Natrinema</taxon>
    </lineage>
</organism>
<comment type="caution">
    <text evidence="1">The sequence shown here is derived from an EMBL/GenBank/DDBJ whole genome shotgun (WGS) entry which is preliminary data.</text>
</comment>